<feature type="transmembrane region" description="Helical" evidence="6">
    <location>
        <begin position="368"/>
        <end position="389"/>
    </location>
</feature>
<dbReference type="InterPro" id="IPR050866">
    <property type="entry name" value="CNG_cation_channel"/>
</dbReference>
<evidence type="ECO:0000256" key="2">
    <source>
        <dbReference type="ARBA" id="ARBA00022692"/>
    </source>
</evidence>
<evidence type="ECO:0000256" key="3">
    <source>
        <dbReference type="ARBA" id="ARBA00022989"/>
    </source>
</evidence>
<dbReference type="PANTHER" id="PTHR45638">
    <property type="entry name" value="CYCLIC NUCLEOTIDE-GATED CATION CHANNEL SUBUNIT A"/>
    <property type="match status" value="1"/>
</dbReference>
<dbReference type="EMBL" id="KB632364">
    <property type="protein sequence ID" value="ERL93596.1"/>
    <property type="molecule type" value="Genomic_DNA"/>
</dbReference>
<comment type="subcellular location">
    <subcellularLocation>
        <location evidence="1">Membrane</location>
        <topology evidence="1">Multi-pass membrane protein</topology>
    </subcellularLocation>
</comment>
<feature type="region of interest" description="Disordered" evidence="5">
    <location>
        <begin position="91"/>
        <end position="121"/>
    </location>
</feature>
<dbReference type="STRING" id="77166.U4UTS5"/>
<reference evidence="8 9" key="1">
    <citation type="journal article" date="2013" name="Genome Biol.">
        <title>Draft genome of the mountain pine beetle, Dendroctonus ponderosae Hopkins, a major forest pest.</title>
        <authorList>
            <person name="Keeling C.I."/>
            <person name="Yuen M.M."/>
            <person name="Liao N.Y."/>
            <person name="Docking T.R."/>
            <person name="Chan S.K."/>
            <person name="Taylor G.A."/>
            <person name="Palmquist D.L."/>
            <person name="Jackman S.D."/>
            <person name="Nguyen A."/>
            <person name="Li M."/>
            <person name="Henderson H."/>
            <person name="Janes J.K."/>
            <person name="Zhao Y."/>
            <person name="Pandoh P."/>
            <person name="Moore R."/>
            <person name="Sperling F.A."/>
            <person name="Huber D.P."/>
            <person name="Birol I."/>
            <person name="Jones S.J."/>
            <person name="Bohlmann J."/>
        </authorList>
    </citation>
    <scope>NUCLEOTIDE SEQUENCE</scope>
</reference>
<dbReference type="Gene3D" id="1.10.287.70">
    <property type="match status" value="1"/>
</dbReference>
<dbReference type="Pfam" id="PF00520">
    <property type="entry name" value="Ion_trans"/>
    <property type="match status" value="1"/>
</dbReference>
<organism evidence="8 9">
    <name type="scientific">Dendroctonus ponderosae</name>
    <name type="common">Mountain pine beetle</name>
    <dbReference type="NCBI Taxonomy" id="77166"/>
    <lineage>
        <taxon>Eukaryota</taxon>
        <taxon>Metazoa</taxon>
        <taxon>Ecdysozoa</taxon>
        <taxon>Arthropoda</taxon>
        <taxon>Hexapoda</taxon>
        <taxon>Insecta</taxon>
        <taxon>Pterygota</taxon>
        <taxon>Neoptera</taxon>
        <taxon>Endopterygota</taxon>
        <taxon>Coleoptera</taxon>
        <taxon>Polyphaga</taxon>
        <taxon>Cucujiformia</taxon>
        <taxon>Curculionidae</taxon>
        <taxon>Scolytinae</taxon>
        <taxon>Dendroctonus</taxon>
    </lineage>
</organism>
<feature type="transmembrane region" description="Helical" evidence="6">
    <location>
        <begin position="165"/>
        <end position="187"/>
    </location>
</feature>
<feature type="compositionally biased region" description="Polar residues" evidence="5">
    <location>
        <begin position="556"/>
        <end position="576"/>
    </location>
</feature>
<dbReference type="AlphaFoldDB" id="U4UTS5"/>
<dbReference type="OrthoDB" id="421226at2759"/>
<dbReference type="Proteomes" id="UP000030742">
    <property type="component" value="Unassembled WGS sequence"/>
</dbReference>
<feature type="transmembrane region" description="Helical" evidence="6">
    <location>
        <begin position="301"/>
        <end position="322"/>
    </location>
</feature>
<dbReference type="InterPro" id="IPR018490">
    <property type="entry name" value="cNMP-bd_dom_sf"/>
</dbReference>
<dbReference type="SUPFAM" id="SSF51206">
    <property type="entry name" value="cAMP-binding domain-like"/>
    <property type="match status" value="1"/>
</dbReference>
<evidence type="ECO:0000313" key="9">
    <source>
        <dbReference type="Proteomes" id="UP000030742"/>
    </source>
</evidence>
<dbReference type="GO" id="GO:0017071">
    <property type="term" value="C:intracellular cyclic nucleotide activated cation channel complex"/>
    <property type="evidence" value="ECO:0007669"/>
    <property type="project" value="TreeGrafter"/>
</dbReference>
<dbReference type="GO" id="GO:0044877">
    <property type="term" value="F:protein-containing complex binding"/>
    <property type="evidence" value="ECO:0007669"/>
    <property type="project" value="TreeGrafter"/>
</dbReference>
<proteinExistence type="predicted"/>
<feature type="region of interest" description="Disordered" evidence="5">
    <location>
        <begin position="531"/>
        <end position="604"/>
    </location>
</feature>
<dbReference type="FunFam" id="1.10.287.70:FF:000149">
    <property type="entry name" value="Cyclic nucleotide-gated cation channel beta-1"/>
    <property type="match status" value="1"/>
</dbReference>
<evidence type="ECO:0000313" key="8">
    <source>
        <dbReference type="EMBL" id="ERL93596.1"/>
    </source>
</evidence>
<dbReference type="Gene3D" id="1.10.287.630">
    <property type="entry name" value="Helix hairpin bin"/>
    <property type="match status" value="1"/>
</dbReference>
<dbReference type="GO" id="GO:0005223">
    <property type="term" value="F:intracellularly cGMP-activated cation channel activity"/>
    <property type="evidence" value="ECO:0007669"/>
    <property type="project" value="TreeGrafter"/>
</dbReference>
<name>U4UTS5_DENPD</name>
<evidence type="ECO:0000256" key="5">
    <source>
        <dbReference type="SAM" id="MobiDB-lite"/>
    </source>
</evidence>
<sequence length="604" mass="69900">MVYPEQLILDQAADKSTCRASWCNDLETTSNIVTLNAAKQIGRKPHERNVEVADRKIETASTDNSSDTHHQFIQDRIRHLVDAFSTRAQTVRQRLEGPETPSSLSSSADIEGPTTPVNPHPRLSVSFSDKYFNDDDEPEFKITAAGCLGRCLNHIQIIDPNGKTYVAWMCIVTLTLLYNAWVIPLRSTFPYQTPQNRPYWMAFDYLSDAIYIIDMVLIQPRVKYLNEGFWVTERMLLTQNYIKNKHFKLDVLSLIPLDFFYLLVGPELVILRLPRLFKTHTFWEFFSLVDRRLANPYTIRITKTFLCMMYLIHLNACAYYAFSIFEGIGSNSFVFSGEGNAYIKCFYFATKTATSIGKNPKPSQELEYIFMTFSWLMGVFVFALLIGQIRDIISTATRSKTEYRKLVDETLEYMRRMNLPQEMQRRVQLWFNYTWETQHTLGKLKRPELIKSYGYSNLFVLDKASLNQALSHYPEAQELLNKKAKMLMKKNAAMEKKNNAMIVIKNPTSPEKHAKLLETVLQVLPPDSETNRLLRYGSRQGPKSRPENEKFKYRNSLPTIKNYQSPEAGNLSQQSFKTDDIETESSESEESEEETQITRHTTLS</sequence>
<evidence type="ECO:0000259" key="7">
    <source>
        <dbReference type="Pfam" id="PF00520"/>
    </source>
</evidence>
<keyword evidence="3 6" id="KW-1133">Transmembrane helix</keyword>
<feature type="domain" description="Ion transport" evidence="7">
    <location>
        <begin position="167"/>
        <end position="399"/>
    </location>
</feature>
<keyword evidence="2 6" id="KW-0812">Transmembrane</keyword>
<keyword evidence="4 6" id="KW-0472">Membrane</keyword>
<protein>
    <recommendedName>
        <fullName evidence="7">Ion transport domain-containing protein</fullName>
    </recommendedName>
</protein>
<dbReference type="GO" id="GO:0005886">
    <property type="term" value="C:plasma membrane"/>
    <property type="evidence" value="ECO:0007669"/>
    <property type="project" value="TreeGrafter"/>
</dbReference>
<gene>
    <name evidence="8" type="ORF">D910_10884</name>
</gene>
<feature type="compositionally biased region" description="Acidic residues" evidence="5">
    <location>
        <begin position="581"/>
        <end position="595"/>
    </location>
</feature>
<evidence type="ECO:0000256" key="4">
    <source>
        <dbReference type="ARBA" id="ARBA00023136"/>
    </source>
</evidence>
<dbReference type="GO" id="GO:0030553">
    <property type="term" value="F:cGMP binding"/>
    <property type="evidence" value="ECO:0007669"/>
    <property type="project" value="TreeGrafter"/>
</dbReference>
<dbReference type="PANTHER" id="PTHR45638:SF1">
    <property type="entry name" value="CYCLIC NUCLEOTIDE-GATED ION CHANNEL SUBUNIT B, ISOFORM A"/>
    <property type="match status" value="1"/>
</dbReference>
<dbReference type="InterPro" id="IPR005821">
    <property type="entry name" value="Ion_trans_dom"/>
</dbReference>
<evidence type="ECO:0000256" key="6">
    <source>
        <dbReference type="SAM" id="Phobius"/>
    </source>
</evidence>
<dbReference type="GO" id="GO:0005222">
    <property type="term" value="F:intracellularly cAMP-activated cation channel activity"/>
    <property type="evidence" value="ECO:0007669"/>
    <property type="project" value="TreeGrafter"/>
</dbReference>
<evidence type="ECO:0000256" key="1">
    <source>
        <dbReference type="ARBA" id="ARBA00004141"/>
    </source>
</evidence>
<accession>U4UTS5</accession>
<dbReference type="SUPFAM" id="SSF81324">
    <property type="entry name" value="Voltage-gated potassium channels"/>
    <property type="match status" value="1"/>
</dbReference>